<dbReference type="EMBL" id="SWBQ01000002">
    <property type="protein sequence ID" value="TKC07632.1"/>
    <property type="molecule type" value="Genomic_DNA"/>
</dbReference>
<dbReference type="OrthoDB" id="1440774at2"/>
<comment type="caution">
    <text evidence="2">The sequence shown here is derived from an EMBL/GenBank/DDBJ whole genome shotgun (WGS) entry which is preliminary data.</text>
</comment>
<evidence type="ECO:0000313" key="3">
    <source>
        <dbReference type="Proteomes" id="UP000307244"/>
    </source>
</evidence>
<reference evidence="2 3" key="1">
    <citation type="submission" date="2019-04" db="EMBL/GenBank/DDBJ databases">
        <title>Pedobacter sp. RP-3-15 sp. nov., isolated from Arctic soil.</title>
        <authorList>
            <person name="Dahal R.H."/>
            <person name="Kim D.-U."/>
        </authorList>
    </citation>
    <scope>NUCLEOTIDE SEQUENCE [LARGE SCALE GENOMIC DNA]</scope>
    <source>
        <strain evidence="2 3">RP-3-15</strain>
    </source>
</reference>
<dbReference type="NCBIfam" id="TIGR01200">
    <property type="entry name" value="GLPGLI"/>
    <property type="match status" value="1"/>
</dbReference>
<keyword evidence="1" id="KW-0732">Signal</keyword>
<protein>
    <submittedName>
        <fullName evidence="2">GLPGLI family protein</fullName>
    </submittedName>
</protein>
<name>A0A4U1CL93_9SPHI</name>
<proteinExistence type="predicted"/>
<gene>
    <name evidence="2" type="ORF">FA047_10370</name>
</gene>
<sequence length="260" mass="29188">MKLQQTTIIFLSLLLAATCSFAQNARFPFSGVIEYEKSINMFAMMKKNMNESSGSFWRDMYDNYKRSQPQFKILKSTLAFSTNKTVFTPIADTEAQRGFFFGNDPIVSQNNTIHTDFATGMFTAQKTVYEETFLLKDTIRQINWKLTSEMRTIAGYECRRANAIILDSIYVVAFYTDKIPVSGGPESFTGLPGMILGVALPHENITWFAKTVTDKSVSTAEMKIPSKGKAATYKSLKETINSALKDWGDHAKSALKAFSL</sequence>
<accession>A0A4U1CL93</accession>
<keyword evidence="3" id="KW-1185">Reference proteome</keyword>
<dbReference type="Proteomes" id="UP000307244">
    <property type="component" value="Unassembled WGS sequence"/>
</dbReference>
<evidence type="ECO:0000313" key="2">
    <source>
        <dbReference type="EMBL" id="TKC07632.1"/>
    </source>
</evidence>
<dbReference type="InterPro" id="IPR005901">
    <property type="entry name" value="GLPGLI"/>
</dbReference>
<feature type="chain" id="PRO_5020323758" evidence="1">
    <location>
        <begin position="23"/>
        <end position="260"/>
    </location>
</feature>
<feature type="signal peptide" evidence="1">
    <location>
        <begin position="1"/>
        <end position="22"/>
    </location>
</feature>
<organism evidence="2 3">
    <name type="scientific">Pedobacter frigoris</name>
    <dbReference type="NCBI Taxonomy" id="2571272"/>
    <lineage>
        <taxon>Bacteria</taxon>
        <taxon>Pseudomonadati</taxon>
        <taxon>Bacteroidota</taxon>
        <taxon>Sphingobacteriia</taxon>
        <taxon>Sphingobacteriales</taxon>
        <taxon>Sphingobacteriaceae</taxon>
        <taxon>Pedobacter</taxon>
    </lineage>
</organism>
<dbReference type="RefSeq" id="WP_136835961.1">
    <property type="nucleotide sequence ID" value="NZ_SWBQ01000002.1"/>
</dbReference>
<evidence type="ECO:0000256" key="1">
    <source>
        <dbReference type="SAM" id="SignalP"/>
    </source>
</evidence>
<dbReference type="Pfam" id="PF09697">
    <property type="entry name" value="Porph_ging"/>
    <property type="match status" value="1"/>
</dbReference>
<dbReference type="AlphaFoldDB" id="A0A4U1CL93"/>